<keyword evidence="1" id="KW-0812">Transmembrane</keyword>
<gene>
    <name evidence="3" type="ORF">NCTC13560_01440</name>
    <name evidence="2" type="ORF">SAMN05421682_101311</name>
</gene>
<feature type="transmembrane region" description="Helical" evidence="1">
    <location>
        <begin position="15"/>
        <end position="36"/>
    </location>
</feature>
<name>A0A381F830_9FLAO</name>
<proteinExistence type="predicted"/>
<dbReference type="RefSeq" id="WP_076557702.1">
    <property type="nucleotide sequence ID" value="NZ_CP033929.1"/>
</dbReference>
<dbReference type="EMBL" id="UFVS01000001">
    <property type="protein sequence ID" value="SUX42618.1"/>
    <property type="molecule type" value="Genomic_DNA"/>
</dbReference>
<dbReference type="Proteomes" id="UP000255231">
    <property type="component" value="Unassembled WGS sequence"/>
</dbReference>
<dbReference type="GeneID" id="303672885"/>
<dbReference type="EMBL" id="FTMF01000001">
    <property type="protein sequence ID" value="SIP91336.1"/>
    <property type="molecule type" value="Genomic_DNA"/>
</dbReference>
<accession>A0A381F830</accession>
<dbReference type="OrthoDB" id="1260069at2"/>
<evidence type="ECO:0000256" key="1">
    <source>
        <dbReference type="SAM" id="Phobius"/>
    </source>
</evidence>
<protein>
    <submittedName>
        <fullName evidence="3">Uncharacterized protein</fullName>
    </submittedName>
</protein>
<dbReference type="AlphaFoldDB" id="A0A381F830"/>
<evidence type="ECO:0000313" key="2">
    <source>
        <dbReference type="EMBL" id="SIP91336.1"/>
    </source>
</evidence>
<sequence length="176" mass="20613">MIEILKNIYSFSFHFLPYSFVLAFIGVVILLISNIVESLKKNSEKLRLTGIFFLLQLFIFAIILVIIQTTIITKIRNEFIIILKNPDTQIIQNDQTFGKFTSAEMKIELQKIKESQPHHSGTEREMQLVLLTNGKTYNIKVAQDEYDKKEYWIFFDKYGFGQSSEEIGRIKSEKFK</sequence>
<feature type="transmembrane region" description="Helical" evidence="1">
    <location>
        <begin position="48"/>
        <end position="67"/>
    </location>
</feature>
<reference evidence="2 4" key="1">
    <citation type="submission" date="2017-01" db="EMBL/GenBank/DDBJ databases">
        <authorList>
            <person name="Varghese N."/>
            <person name="Submissions S."/>
        </authorList>
    </citation>
    <scope>NUCLEOTIDE SEQUENCE [LARGE SCALE GENOMIC DNA]</scope>
    <source>
        <strain evidence="2 4">ATCC 27950</strain>
    </source>
</reference>
<dbReference type="Proteomes" id="UP000185725">
    <property type="component" value="Unassembled WGS sequence"/>
</dbReference>
<keyword evidence="1" id="KW-1133">Transmembrane helix</keyword>
<reference evidence="3 5" key="2">
    <citation type="submission" date="2018-06" db="EMBL/GenBank/DDBJ databases">
        <authorList>
            <consortium name="Pathogen Informatics"/>
            <person name="Doyle S."/>
        </authorList>
    </citation>
    <scope>NUCLEOTIDE SEQUENCE [LARGE SCALE GENOMIC DNA]</scope>
    <source>
        <strain evidence="3 5">NCTC13560</strain>
    </source>
</reference>
<keyword evidence="4" id="KW-1185">Reference proteome</keyword>
<evidence type="ECO:0000313" key="4">
    <source>
        <dbReference type="Proteomes" id="UP000185725"/>
    </source>
</evidence>
<dbReference type="KEGG" id="cil:EG358_04175"/>
<organism evidence="3 5">
    <name type="scientific">Chryseobacterium indoltheticum</name>
    <dbReference type="NCBI Taxonomy" id="254"/>
    <lineage>
        <taxon>Bacteria</taxon>
        <taxon>Pseudomonadati</taxon>
        <taxon>Bacteroidota</taxon>
        <taxon>Flavobacteriia</taxon>
        <taxon>Flavobacteriales</taxon>
        <taxon>Weeksellaceae</taxon>
        <taxon>Chryseobacterium group</taxon>
        <taxon>Chryseobacterium</taxon>
    </lineage>
</organism>
<evidence type="ECO:0000313" key="5">
    <source>
        <dbReference type="Proteomes" id="UP000255231"/>
    </source>
</evidence>
<evidence type="ECO:0000313" key="3">
    <source>
        <dbReference type="EMBL" id="SUX42618.1"/>
    </source>
</evidence>
<keyword evidence="1" id="KW-0472">Membrane</keyword>